<name>A0ABV3SUG1_9ACTN</name>
<evidence type="ECO:0000256" key="5">
    <source>
        <dbReference type="NCBIfam" id="TIGR00260"/>
    </source>
</evidence>
<dbReference type="SUPFAM" id="SSF53686">
    <property type="entry name" value="Tryptophan synthase beta subunit-like PLP-dependent enzymes"/>
    <property type="match status" value="1"/>
</dbReference>
<dbReference type="EMBL" id="JBFPJR010000004">
    <property type="protein sequence ID" value="MEX0426563.1"/>
    <property type="molecule type" value="Genomic_DNA"/>
</dbReference>
<gene>
    <name evidence="7" type="primary">thrC</name>
    <name evidence="7" type="ORF">AB3X52_02950</name>
</gene>
<evidence type="ECO:0000259" key="6">
    <source>
        <dbReference type="Pfam" id="PF00291"/>
    </source>
</evidence>
<dbReference type="NCBIfam" id="TIGR00260">
    <property type="entry name" value="thrC"/>
    <property type="match status" value="1"/>
</dbReference>
<dbReference type="RefSeq" id="WP_367991287.1">
    <property type="nucleotide sequence ID" value="NZ_JBFPJR010000004.1"/>
</dbReference>
<keyword evidence="8" id="KW-1185">Reference proteome</keyword>
<dbReference type="PANTHER" id="PTHR48078:SF6">
    <property type="entry name" value="L-THREONINE DEHYDRATASE CATABOLIC TDCB"/>
    <property type="match status" value="1"/>
</dbReference>
<sequence length="425" mass="44862">MSAVAPETTTTGLREGAFGNAVALSCRECGHRIDLGPHYACPECFGPLEVAYDFPAVTREEIEAGPRNIWRYKALLPVPTDIEQSPNTEPGFTRLLKADNLARELGIDTLWVKDDSTNPTNSFKDRVVACALSAARELGATVFACPSTGNLANAVAAAGARAGIKTVVFIPSNLEQPKQVNSAIFTSNLVAVDGNYDDVNKLAQEIAAEEDGWAFVNVNVRPFYAEGSKTLGFEIAEQLGWRLPDQVVIPVASGSQLTKVDKAFQELIKLGLVEEKPYKIYGAQATGCNPVATAFKAGVDAIRPVKPDTIAKSLAIGNPADGIYVLDSARRSGGAVEEVTDDEIREAIVLLARTEGIFTETAGGTTTAVLKKLVETGQLDPTLETVIINTGHGLKTLDAVSGAVGPAATIAPSYDAFAETGIGQA</sequence>
<dbReference type="InterPro" id="IPR001926">
    <property type="entry name" value="TrpB-like_PALP"/>
</dbReference>
<dbReference type="InterPro" id="IPR036052">
    <property type="entry name" value="TrpB-like_PALP_sf"/>
</dbReference>
<dbReference type="InterPro" id="IPR004450">
    <property type="entry name" value="Thr_synthase-like"/>
</dbReference>
<evidence type="ECO:0000256" key="1">
    <source>
        <dbReference type="ARBA" id="ARBA00001933"/>
    </source>
</evidence>
<dbReference type="Gene3D" id="3.40.50.1100">
    <property type="match status" value="2"/>
</dbReference>
<reference evidence="7 8" key="1">
    <citation type="submission" date="2024-07" db="EMBL/GenBank/DDBJ databases">
        <authorList>
            <person name="Lee S."/>
            <person name="Kang M."/>
        </authorList>
    </citation>
    <scope>NUCLEOTIDE SEQUENCE [LARGE SCALE GENOMIC DNA]</scope>
    <source>
        <strain evidence="7 8">DS6</strain>
    </source>
</reference>
<keyword evidence="4 7" id="KW-0456">Lyase</keyword>
<evidence type="ECO:0000313" key="8">
    <source>
        <dbReference type="Proteomes" id="UP001556631"/>
    </source>
</evidence>
<accession>A0ABV3SUG1</accession>
<dbReference type="InterPro" id="IPR050147">
    <property type="entry name" value="Ser/Thr_Dehydratase"/>
</dbReference>
<comment type="caution">
    <text evidence="7">The sequence shown here is derived from an EMBL/GenBank/DDBJ whole genome shotgun (WGS) entry which is preliminary data.</text>
</comment>
<evidence type="ECO:0000313" key="7">
    <source>
        <dbReference type="EMBL" id="MEX0426563.1"/>
    </source>
</evidence>
<keyword evidence="3" id="KW-0663">Pyridoxal phosphate</keyword>
<dbReference type="PANTHER" id="PTHR48078">
    <property type="entry name" value="THREONINE DEHYDRATASE, MITOCHONDRIAL-RELATED"/>
    <property type="match status" value="1"/>
</dbReference>
<dbReference type="Pfam" id="PF00291">
    <property type="entry name" value="PALP"/>
    <property type="match status" value="1"/>
</dbReference>
<dbReference type="GO" id="GO:0004795">
    <property type="term" value="F:threonine synthase activity"/>
    <property type="evidence" value="ECO:0007669"/>
    <property type="project" value="UniProtKB-EC"/>
</dbReference>
<dbReference type="Proteomes" id="UP001556631">
    <property type="component" value="Unassembled WGS sequence"/>
</dbReference>
<proteinExistence type="inferred from homology"/>
<evidence type="ECO:0000256" key="3">
    <source>
        <dbReference type="ARBA" id="ARBA00022898"/>
    </source>
</evidence>
<dbReference type="EC" id="4.2.3.1" evidence="5"/>
<organism evidence="7 8">
    <name type="scientific">Nocardioides eburneus</name>
    <dbReference type="NCBI Taxonomy" id="3231482"/>
    <lineage>
        <taxon>Bacteria</taxon>
        <taxon>Bacillati</taxon>
        <taxon>Actinomycetota</taxon>
        <taxon>Actinomycetes</taxon>
        <taxon>Propionibacteriales</taxon>
        <taxon>Nocardioidaceae</taxon>
        <taxon>Nocardioides</taxon>
    </lineage>
</organism>
<protein>
    <recommendedName>
        <fullName evidence="5">Threonine synthase</fullName>
        <ecNumber evidence="5">4.2.3.1</ecNumber>
    </recommendedName>
</protein>
<comment type="similarity">
    <text evidence="2">Belongs to the threonine synthase family.</text>
</comment>
<dbReference type="CDD" id="cd01563">
    <property type="entry name" value="Thr-synth_1"/>
    <property type="match status" value="1"/>
</dbReference>
<evidence type="ECO:0000256" key="2">
    <source>
        <dbReference type="ARBA" id="ARBA00005517"/>
    </source>
</evidence>
<feature type="domain" description="Tryptophan synthase beta chain-like PALP" evidence="6">
    <location>
        <begin position="90"/>
        <end position="391"/>
    </location>
</feature>
<comment type="cofactor">
    <cofactor evidence="1">
        <name>pyridoxal 5'-phosphate</name>
        <dbReference type="ChEBI" id="CHEBI:597326"/>
    </cofactor>
</comment>
<evidence type="ECO:0000256" key="4">
    <source>
        <dbReference type="ARBA" id="ARBA00023239"/>
    </source>
</evidence>